<dbReference type="InterPro" id="IPR014729">
    <property type="entry name" value="Rossmann-like_a/b/a_fold"/>
</dbReference>
<dbReference type="GO" id="GO:0005524">
    <property type="term" value="F:ATP binding"/>
    <property type="evidence" value="ECO:0007669"/>
    <property type="project" value="UniProtKB-KW"/>
</dbReference>
<comment type="catalytic activity">
    <reaction evidence="10">
        <text>tRNA(Trp) + L-tryptophan + ATP = L-tryptophyl-tRNA(Trp) + AMP + diphosphate + H(+)</text>
        <dbReference type="Rhea" id="RHEA:24080"/>
        <dbReference type="Rhea" id="RHEA-COMP:9671"/>
        <dbReference type="Rhea" id="RHEA-COMP:9705"/>
        <dbReference type="ChEBI" id="CHEBI:15378"/>
        <dbReference type="ChEBI" id="CHEBI:30616"/>
        <dbReference type="ChEBI" id="CHEBI:33019"/>
        <dbReference type="ChEBI" id="CHEBI:57912"/>
        <dbReference type="ChEBI" id="CHEBI:78442"/>
        <dbReference type="ChEBI" id="CHEBI:78535"/>
        <dbReference type="ChEBI" id="CHEBI:456215"/>
        <dbReference type="EC" id="6.1.1.2"/>
    </reaction>
</comment>
<evidence type="ECO:0000313" key="13">
    <source>
        <dbReference type="EMBL" id="KAH7122787.1"/>
    </source>
</evidence>
<dbReference type="GO" id="GO:0005759">
    <property type="term" value="C:mitochondrial matrix"/>
    <property type="evidence" value="ECO:0007669"/>
    <property type="project" value="UniProtKB-SubCell"/>
</dbReference>
<dbReference type="NCBIfam" id="TIGR00233">
    <property type="entry name" value="trpS"/>
    <property type="match status" value="1"/>
</dbReference>
<dbReference type="InterPro" id="IPR001412">
    <property type="entry name" value="aa-tRNA-synth_I_CS"/>
</dbReference>
<dbReference type="FunFam" id="3.40.50.620:FF:000082">
    <property type="entry name" value="MSW1p Mitochondrial tryptophanyl-tRNA synthetase"/>
    <property type="match status" value="1"/>
</dbReference>
<evidence type="ECO:0000256" key="5">
    <source>
        <dbReference type="ARBA" id="ARBA00022741"/>
    </source>
</evidence>
<dbReference type="InterPro" id="IPR002305">
    <property type="entry name" value="aa-tRNA-synth_Ic"/>
</dbReference>
<keyword evidence="14" id="KW-1185">Reference proteome</keyword>
<evidence type="ECO:0000256" key="2">
    <source>
        <dbReference type="ARBA" id="ARBA00005594"/>
    </source>
</evidence>
<dbReference type="GO" id="GO:0004830">
    <property type="term" value="F:tryptophan-tRNA ligase activity"/>
    <property type="evidence" value="ECO:0007669"/>
    <property type="project" value="UniProtKB-EC"/>
</dbReference>
<comment type="caution">
    <text evidence="13">The sequence shown here is derived from an EMBL/GenBank/DDBJ whole genome shotgun (WGS) entry which is preliminary data.</text>
</comment>
<evidence type="ECO:0000256" key="4">
    <source>
        <dbReference type="ARBA" id="ARBA00022598"/>
    </source>
</evidence>
<evidence type="ECO:0000256" key="7">
    <source>
        <dbReference type="ARBA" id="ARBA00022917"/>
    </source>
</evidence>
<dbReference type="Gene3D" id="1.10.240.10">
    <property type="entry name" value="Tyrosyl-Transfer RNA Synthetase"/>
    <property type="match status" value="1"/>
</dbReference>
<dbReference type="Gene3D" id="3.40.50.620">
    <property type="entry name" value="HUPs"/>
    <property type="match status" value="1"/>
</dbReference>
<dbReference type="SUPFAM" id="SSF52374">
    <property type="entry name" value="Nucleotidylyl transferase"/>
    <property type="match status" value="1"/>
</dbReference>
<dbReference type="PRINTS" id="PR01039">
    <property type="entry name" value="TRNASYNTHTRP"/>
</dbReference>
<comment type="subcellular location">
    <subcellularLocation>
        <location evidence="1">Mitochondrion matrix</location>
    </subcellularLocation>
</comment>
<evidence type="ECO:0000256" key="8">
    <source>
        <dbReference type="ARBA" id="ARBA00023146"/>
    </source>
</evidence>
<sequence>MLHLRPLHSPRATSTAQSCVNSRRSISGSIFRADSSFRYTAPATATTFSPHASKVIFSGIQPTGIPHLGNYLGALRQWVKLQDESKPQDTSLLFSIVDLHAVTIKQDPRLLQQWRKEMMASLMAVGIDPGRSVIFSQSQVPHHSELMWLLSCIASTGSLSRMTQWKSKMSLSPSSSASPFDINSNSKSHESLKLGLFSYPVLQAADILLYRTTHVPVGEDQAQHLEFTRDLASAFNHAYPSREPIFTLPETILAPAKRVMSLADPTKKMSKSDPNPNSRILITDTRADITKKIRSALTDSIEGISYDRSARPGVSNLIDILYHLDESIASSPADLASDLSTLSMRALKEKVADAIDAELQPVREKYGSVIATDNERPFLYDQSTAAARAAEEIAGATLGRVKVAMGLGQWDI</sequence>
<dbReference type="InterPro" id="IPR050203">
    <property type="entry name" value="Trp-tRNA_synthetase"/>
</dbReference>
<dbReference type="InterPro" id="IPR024109">
    <property type="entry name" value="Trp-tRNA-ligase_bac-type"/>
</dbReference>
<evidence type="ECO:0000256" key="9">
    <source>
        <dbReference type="ARBA" id="ARBA00030268"/>
    </source>
</evidence>
<dbReference type="CDD" id="cd00806">
    <property type="entry name" value="TrpRS_core"/>
    <property type="match status" value="1"/>
</dbReference>
<name>A0A9P9DPQ7_9PLEO</name>
<dbReference type="Pfam" id="PF00579">
    <property type="entry name" value="tRNA-synt_1b"/>
    <property type="match status" value="1"/>
</dbReference>
<keyword evidence="5 12" id="KW-0547">Nucleotide-binding</keyword>
<dbReference type="AlphaFoldDB" id="A0A9P9DPQ7"/>
<keyword evidence="8 12" id="KW-0030">Aminoacyl-tRNA synthetase</keyword>
<dbReference type="OrthoDB" id="15808at2759"/>
<evidence type="ECO:0000313" key="14">
    <source>
        <dbReference type="Proteomes" id="UP000700596"/>
    </source>
</evidence>
<evidence type="ECO:0000256" key="6">
    <source>
        <dbReference type="ARBA" id="ARBA00022840"/>
    </source>
</evidence>
<organism evidence="13 14">
    <name type="scientific">Dendryphion nanum</name>
    <dbReference type="NCBI Taxonomy" id="256645"/>
    <lineage>
        <taxon>Eukaryota</taxon>
        <taxon>Fungi</taxon>
        <taxon>Dikarya</taxon>
        <taxon>Ascomycota</taxon>
        <taxon>Pezizomycotina</taxon>
        <taxon>Dothideomycetes</taxon>
        <taxon>Pleosporomycetidae</taxon>
        <taxon>Pleosporales</taxon>
        <taxon>Torulaceae</taxon>
        <taxon>Dendryphion</taxon>
    </lineage>
</organism>
<dbReference type="PANTHER" id="PTHR43766:SF1">
    <property type="entry name" value="TRYPTOPHAN--TRNA LIGASE, MITOCHONDRIAL"/>
    <property type="match status" value="1"/>
</dbReference>
<keyword evidence="7 12" id="KW-0648">Protein biosynthesis</keyword>
<evidence type="ECO:0000256" key="1">
    <source>
        <dbReference type="ARBA" id="ARBA00004305"/>
    </source>
</evidence>
<evidence type="ECO:0000256" key="11">
    <source>
        <dbReference type="ARBA" id="ARBA00069760"/>
    </source>
</evidence>
<keyword evidence="6 12" id="KW-0067">ATP-binding</keyword>
<gene>
    <name evidence="13" type="ORF">B0J11DRAFT_532259</name>
</gene>
<dbReference type="Proteomes" id="UP000700596">
    <property type="component" value="Unassembled WGS sequence"/>
</dbReference>
<dbReference type="EC" id="6.1.1.2" evidence="3"/>
<reference evidence="13" key="1">
    <citation type="journal article" date="2021" name="Nat. Commun.">
        <title>Genetic determinants of endophytism in the Arabidopsis root mycobiome.</title>
        <authorList>
            <person name="Mesny F."/>
            <person name="Miyauchi S."/>
            <person name="Thiergart T."/>
            <person name="Pickel B."/>
            <person name="Atanasova L."/>
            <person name="Karlsson M."/>
            <person name="Huettel B."/>
            <person name="Barry K.W."/>
            <person name="Haridas S."/>
            <person name="Chen C."/>
            <person name="Bauer D."/>
            <person name="Andreopoulos W."/>
            <person name="Pangilinan J."/>
            <person name="LaButti K."/>
            <person name="Riley R."/>
            <person name="Lipzen A."/>
            <person name="Clum A."/>
            <person name="Drula E."/>
            <person name="Henrissat B."/>
            <person name="Kohler A."/>
            <person name="Grigoriev I.V."/>
            <person name="Martin F.M."/>
            <person name="Hacquard S."/>
        </authorList>
    </citation>
    <scope>NUCLEOTIDE SEQUENCE</scope>
    <source>
        <strain evidence="13">MPI-CAGE-CH-0243</strain>
    </source>
</reference>
<dbReference type="InterPro" id="IPR002306">
    <property type="entry name" value="Trp-tRNA-ligase"/>
</dbReference>
<evidence type="ECO:0000256" key="3">
    <source>
        <dbReference type="ARBA" id="ARBA00013161"/>
    </source>
</evidence>
<dbReference type="HAMAP" id="MF_00140_B">
    <property type="entry name" value="Trp_tRNA_synth_B"/>
    <property type="match status" value="1"/>
</dbReference>
<evidence type="ECO:0000256" key="12">
    <source>
        <dbReference type="RuleBase" id="RU363036"/>
    </source>
</evidence>
<keyword evidence="4 12" id="KW-0436">Ligase</keyword>
<accession>A0A9P9DPQ7</accession>
<dbReference type="GO" id="GO:0070183">
    <property type="term" value="P:mitochondrial tryptophanyl-tRNA aminoacylation"/>
    <property type="evidence" value="ECO:0007669"/>
    <property type="project" value="TreeGrafter"/>
</dbReference>
<dbReference type="PANTHER" id="PTHR43766">
    <property type="entry name" value="TRYPTOPHAN--TRNA LIGASE, MITOCHONDRIAL"/>
    <property type="match status" value="1"/>
</dbReference>
<comment type="similarity">
    <text evidence="2 12">Belongs to the class-I aminoacyl-tRNA synthetase family.</text>
</comment>
<dbReference type="EMBL" id="JAGMWT010000009">
    <property type="protein sequence ID" value="KAH7122787.1"/>
    <property type="molecule type" value="Genomic_DNA"/>
</dbReference>
<dbReference type="PROSITE" id="PS00178">
    <property type="entry name" value="AA_TRNA_LIGASE_I"/>
    <property type="match status" value="1"/>
</dbReference>
<protein>
    <recommendedName>
        <fullName evidence="11">Tryptophan--tRNA ligase, mitochondrial</fullName>
        <ecNumber evidence="3">6.1.1.2</ecNumber>
    </recommendedName>
    <alternativeName>
        <fullName evidence="9">Tryptophanyl-tRNA synthetase</fullName>
    </alternativeName>
</protein>
<dbReference type="FunFam" id="1.10.240.10:FF:000002">
    <property type="entry name" value="Tryptophan--tRNA ligase"/>
    <property type="match status" value="1"/>
</dbReference>
<evidence type="ECO:0000256" key="10">
    <source>
        <dbReference type="ARBA" id="ARBA00049929"/>
    </source>
</evidence>
<proteinExistence type="inferred from homology"/>